<dbReference type="EMBL" id="WTPW01001089">
    <property type="protein sequence ID" value="KAF0457847.1"/>
    <property type="molecule type" value="Genomic_DNA"/>
</dbReference>
<gene>
    <name evidence="1" type="ORF">F8M41_001095</name>
</gene>
<name>A0A8H3XEX7_GIGMA</name>
<keyword evidence="2" id="KW-1185">Reference proteome</keyword>
<sequence length="94" mass="10830">MEISSQELQNRGIFPDIDSIIRNKNIPTIQLWIAFMLKKFHSRNVISLSQVVKAKCTIVKAEEISDISNATIVNYETAKFLENKPKKTIEECYL</sequence>
<proteinExistence type="predicted"/>
<accession>A0A8H3XEX7</accession>
<dbReference type="AlphaFoldDB" id="A0A8H3XEX7"/>
<dbReference type="Proteomes" id="UP000439903">
    <property type="component" value="Unassembled WGS sequence"/>
</dbReference>
<protein>
    <submittedName>
        <fullName evidence="1">Uncharacterized protein</fullName>
    </submittedName>
</protein>
<organism evidence="1 2">
    <name type="scientific">Gigaspora margarita</name>
    <dbReference type="NCBI Taxonomy" id="4874"/>
    <lineage>
        <taxon>Eukaryota</taxon>
        <taxon>Fungi</taxon>
        <taxon>Fungi incertae sedis</taxon>
        <taxon>Mucoromycota</taxon>
        <taxon>Glomeromycotina</taxon>
        <taxon>Glomeromycetes</taxon>
        <taxon>Diversisporales</taxon>
        <taxon>Gigasporaceae</taxon>
        <taxon>Gigaspora</taxon>
    </lineage>
</organism>
<reference evidence="1 2" key="1">
    <citation type="journal article" date="2019" name="Environ. Microbiol.">
        <title>At the nexus of three kingdoms: the genome of the mycorrhizal fungus Gigaspora margarita provides insights into plant, endobacterial and fungal interactions.</title>
        <authorList>
            <person name="Venice F."/>
            <person name="Ghignone S."/>
            <person name="Salvioli di Fossalunga A."/>
            <person name="Amselem J."/>
            <person name="Novero M."/>
            <person name="Xianan X."/>
            <person name="Sedzielewska Toro K."/>
            <person name="Morin E."/>
            <person name="Lipzen A."/>
            <person name="Grigoriev I.V."/>
            <person name="Henrissat B."/>
            <person name="Martin F.M."/>
            <person name="Bonfante P."/>
        </authorList>
    </citation>
    <scope>NUCLEOTIDE SEQUENCE [LARGE SCALE GENOMIC DNA]</scope>
    <source>
        <strain evidence="1 2">BEG34</strain>
    </source>
</reference>
<evidence type="ECO:0000313" key="2">
    <source>
        <dbReference type="Proteomes" id="UP000439903"/>
    </source>
</evidence>
<comment type="caution">
    <text evidence="1">The sequence shown here is derived from an EMBL/GenBank/DDBJ whole genome shotgun (WGS) entry which is preliminary data.</text>
</comment>
<dbReference type="OrthoDB" id="2396949at2759"/>
<evidence type="ECO:0000313" key="1">
    <source>
        <dbReference type="EMBL" id="KAF0457847.1"/>
    </source>
</evidence>